<dbReference type="InterPro" id="IPR018247">
    <property type="entry name" value="EF_Hand_1_Ca_BS"/>
</dbReference>
<evidence type="ECO:0000256" key="3">
    <source>
        <dbReference type="ARBA" id="ARBA00022723"/>
    </source>
</evidence>
<gene>
    <name evidence="9" type="primary">FRQ1</name>
    <name evidence="9" type="ORF">ATY40_BA7501369</name>
</gene>
<keyword evidence="2" id="KW-0519">Myristate</keyword>
<dbReference type="Pfam" id="PF13499">
    <property type="entry name" value="EF-hand_7"/>
    <property type="match status" value="1"/>
</dbReference>
<dbReference type="Proteomes" id="UP000094565">
    <property type="component" value="Chromosome 1"/>
</dbReference>
<feature type="domain" description="EF-hand" evidence="8">
    <location>
        <begin position="144"/>
        <end position="179"/>
    </location>
</feature>
<dbReference type="EMBL" id="CP014584">
    <property type="protein sequence ID" value="ANZ73505.1"/>
    <property type="molecule type" value="Genomic_DNA"/>
</dbReference>
<sequence length="190" mass="22053">MGKVASKLSSDDIHELRQTTKFDRRELQQWYKGFLRDCPSGTMTKDDFIKIYKQFFPFGDPTEFSAYTFKVLDTDNSGEIDFKEFITALSVTSRGSMEEKLLWSFKLYDLNNDGFIDHDEMLAIVTSIYQMIGSMVELSEDEKTPELRVEKIFNLMDKNEDGKISLQEFQERCKLDPSIINALTLYDGLV</sequence>
<dbReference type="PROSITE" id="PS00018">
    <property type="entry name" value="EF_HAND_1"/>
    <property type="match status" value="3"/>
</dbReference>
<dbReference type="PANTHER" id="PTHR23055">
    <property type="entry name" value="CALCIUM BINDING PROTEINS"/>
    <property type="match status" value="1"/>
</dbReference>
<dbReference type="SUPFAM" id="SSF47473">
    <property type="entry name" value="EF-hand"/>
    <property type="match status" value="1"/>
</dbReference>
<keyword evidence="3" id="KW-0479">Metal-binding</keyword>
<evidence type="ECO:0000313" key="10">
    <source>
        <dbReference type="Proteomes" id="UP000094565"/>
    </source>
</evidence>
<keyword evidence="10" id="KW-1185">Reference proteome</keyword>
<evidence type="ECO:0000256" key="6">
    <source>
        <dbReference type="ARBA" id="ARBA00023288"/>
    </source>
</evidence>
<dbReference type="InterPro" id="IPR002048">
    <property type="entry name" value="EF_hand_dom"/>
</dbReference>
<dbReference type="Gene3D" id="1.10.238.10">
    <property type="entry name" value="EF-hand"/>
    <property type="match status" value="1"/>
</dbReference>
<reference evidence="9 10" key="1">
    <citation type="submission" date="2016-02" db="EMBL/GenBank/DDBJ databases">
        <title>Comparative genomic and transcriptomic foundation for Pichia pastoris.</title>
        <authorList>
            <person name="Love K.R."/>
            <person name="Shah K.A."/>
            <person name="Whittaker C.A."/>
            <person name="Wu J."/>
            <person name="Bartlett M.C."/>
            <person name="Ma D."/>
            <person name="Leeson R.L."/>
            <person name="Priest M."/>
            <person name="Young S.K."/>
            <person name="Love J.C."/>
        </authorList>
    </citation>
    <scope>NUCLEOTIDE SEQUENCE [LARGE SCALE GENOMIC DNA]</scope>
    <source>
        <strain evidence="9 10">ATCC 28485</strain>
    </source>
</reference>
<proteinExistence type="inferred from homology"/>
<evidence type="ECO:0000256" key="7">
    <source>
        <dbReference type="ARBA" id="ARBA00071944"/>
    </source>
</evidence>
<keyword evidence="6" id="KW-0449">Lipoprotein</keyword>
<dbReference type="OrthoDB" id="191686at2759"/>
<evidence type="ECO:0000313" key="9">
    <source>
        <dbReference type="EMBL" id="ANZ73505.1"/>
    </source>
</evidence>
<dbReference type="GO" id="GO:0008047">
    <property type="term" value="F:enzyme activator activity"/>
    <property type="evidence" value="ECO:0007669"/>
    <property type="project" value="UniProtKB-ARBA"/>
</dbReference>
<keyword evidence="5" id="KW-0106">Calcium</keyword>
<dbReference type="InterPro" id="IPR028846">
    <property type="entry name" value="Recoverin"/>
</dbReference>
<dbReference type="CDD" id="cd00051">
    <property type="entry name" value="EFh"/>
    <property type="match status" value="2"/>
</dbReference>
<dbReference type="PRINTS" id="PR00450">
    <property type="entry name" value="RECOVERIN"/>
</dbReference>
<protein>
    <recommendedName>
        <fullName evidence="7">Calcium-binding protein NCS-1</fullName>
    </recommendedName>
</protein>
<keyword evidence="4" id="KW-0677">Repeat</keyword>
<dbReference type="PANTHER" id="PTHR23055:SF178">
    <property type="entry name" value="NEUROCALCIN HOMOLOG"/>
    <property type="match status" value="1"/>
</dbReference>
<dbReference type="AlphaFoldDB" id="A0A1B2J690"/>
<evidence type="ECO:0000256" key="1">
    <source>
        <dbReference type="ARBA" id="ARBA00006049"/>
    </source>
</evidence>
<accession>A0A1B2J690</accession>
<dbReference type="PROSITE" id="PS50222">
    <property type="entry name" value="EF_HAND_2"/>
    <property type="match status" value="3"/>
</dbReference>
<evidence type="ECO:0000256" key="5">
    <source>
        <dbReference type="ARBA" id="ARBA00022837"/>
    </source>
</evidence>
<organism evidence="9 10">
    <name type="scientific">Komagataella pastoris</name>
    <name type="common">Yeast</name>
    <name type="synonym">Pichia pastoris</name>
    <dbReference type="NCBI Taxonomy" id="4922"/>
    <lineage>
        <taxon>Eukaryota</taxon>
        <taxon>Fungi</taxon>
        <taxon>Dikarya</taxon>
        <taxon>Ascomycota</taxon>
        <taxon>Saccharomycotina</taxon>
        <taxon>Pichiomycetes</taxon>
        <taxon>Pichiales</taxon>
        <taxon>Pichiaceae</taxon>
        <taxon>Komagataella</taxon>
    </lineage>
</organism>
<name>A0A1B2J690_PICPA</name>
<dbReference type="GO" id="GO:0005829">
    <property type="term" value="C:cytosol"/>
    <property type="evidence" value="ECO:0007669"/>
    <property type="project" value="TreeGrafter"/>
</dbReference>
<dbReference type="GO" id="GO:0016020">
    <property type="term" value="C:membrane"/>
    <property type="evidence" value="ECO:0007669"/>
    <property type="project" value="TreeGrafter"/>
</dbReference>
<feature type="domain" description="EF-hand" evidence="8">
    <location>
        <begin position="60"/>
        <end position="95"/>
    </location>
</feature>
<dbReference type="GO" id="GO:0005509">
    <property type="term" value="F:calcium ion binding"/>
    <property type="evidence" value="ECO:0007669"/>
    <property type="project" value="InterPro"/>
</dbReference>
<dbReference type="Pfam" id="PF00036">
    <property type="entry name" value="EF-hand_1"/>
    <property type="match status" value="1"/>
</dbReference>
<dbReference type="FunFam" id="1.10.238.10:FF:000009">
    <property type="entry name" value="Visinin-like protein 1"/>
    <property type="match status" value="1"/>
</dbReference>
<dbReference type="InterPro" id="IPR011992">
    <property type="entry name" value="EF-hand-dom_pair"/>
</dbReference>
<evidence type="ECO:0000256" key="2">
    <source>
        <dbReference type="ARBA" id="ARBA00022707"/>
    </source>
</evidence>
<comment type="similarity">
    <text evidence="1">Belongs to the recoverin family.</text>
</comment>
<evidence type="ECO:0000256" key="4">
    <source>
        <dbReference type="ARBA" id="ARBA00022737"/>
    </source>
</evidence>
<dbReference type="SMART" id="SM00054">
    <property type="entry name" value="EFh"/>
    <property type="match status" value="3"/>
</dbReference>
<feature type="domain" description="EF-hand" evidence="8">
    <location>
        <begin position="96"/>
        <end position="131"/>
    </location>
</feature>
<evidence type="ECO:0000259" key="8">
    <source>
        <dbReference type="PROSITE" id="PS50222"/>
    </source>
</evidence>
<dbReference type="SMR" id="A0A1B2J690"/>